<sequence>MRNLNFILTKLVILLIFLSAQIKAQTYTSVYNGINYSSPNPYNLNVVYFVANDVILDPTYKIRLSALLLWGQNFYKQNMISNGYGPKTFNLFTEGSNPNNVKIIVIHGSKPLSGYPYNNFNPMLNDINEYFANNPEQKNSQHMLVIAAIPDQATASVPFYGIGKTCFALDYPQFDIQYLGTNTHEFTKWFGGMMHELGHGLNLPHSKQTNTENSNPNQGMNLMSAGNYTLGLSPTFINRAGSAILSNCEVFANATGTIYYNGHIAGLTSLNTTFNNNILTVSGEFQSNKPVTDINIYQDPHPEPHTVGGEAYDRKAWSVPPSGNYFSVSMPVNELELINGKYNLQIELVLENGETTFDYYPFTYTNGVPNININFGNLSLSEIESPYNNIIVYPNPVADDLNIILGAVKNNYNIEITNTLGQLIYKTLTSEKFIKISLSNQPSGIYIVKIKSSNNANKTYRIIKK</sequence>
<dbReference type="SUPFAM" id="SSF55486">
    <property type="entry name" value="Metalloproteases ('zincins'), catalytic domain"/>
    <property type="match status" value="1"/>
</dbReference>
<dbReference type="RefSeq" id="WP_122635558.1">
    <property type="nucleotide sequence ID" value="NZ_QWIU01000002.1"/>
</dbReference>
<protein>
    <submittedName>
        <fullName evidence="3">T9SS C-terminal target domain-containing protein</fullName>
    </submittedName>
</protein>
<dbReference type="NCBIfam" id="TIGR04183">
    <property type="entry name" value="Por_Secre_tail"/>
    <property type="match status" value="1"/>
</dbReference>
<organism evidence="3 4">
    <name type="scientific">Chryseobacterium nematophagum</name>
    <dbReference type="NCBI Taxonomy" id="2305228"/>
    <lineage>
        <taxon>Bacteria</taxon>
        <taxon>Pseudomonadati</taxon>
        <taxon>Bacteroidota</taxon>
        <taxon>Flavobacteriia</taxon>
        <taxon>Flavobacteriales</taxon>
        <taxon>Weeksellaceae</taxon>
        <taxon>Chryseobacterium group</taxon>
        <taxon>Chryseobacterium</taxon>
    </lineage>
</organism>
<keyword evidence="1" id="KW-0732">Signal</keyword>
<dbReference type="OrthoDB" id="3965347at2"/>
<reference evidence="3 4" key="1">
    <citation type="submission" date="2018-08" db="EMBL/GenBank/DDBJ databases">
        <title>Chryseobacterium nematophagum: a novel matrix digesting pathogen of nematodes.</title>
        <authorList>
            <person name="Page A."/>
            <person name="Roberts M."/>
            <person name="Felix M.-A."/>
            <person name="Weir W."/>
        </authorList>
    </citation>
    <scope>NUCLEOTIDE SEQUENCE [LARGE SCALE GENOMIC DNA]</scope>
    <source>
        <strain evidence="3 4">JUb129</strain>
    </source>
</reference>
<name>A0A3M7TEV8_9FLAO</name>
<dbReference type="Proteomes" id="UP000278775">
    <property type="component" value="Unassembled WGS sequence"/>
</dbReference>
<dbReference type="EMBL" id="QWIU01000002">
    <property type="protein sequence ID" value="RNA61417.1"/>
    <property type="molecule type" value="Genomic_DNA"/>
</dbReference>
<evidence type="ECO:0000313" key="4">
    <source>
        <dbReference type="Proteomes" id="UP000278775"/>
    </source>
</evidence>
<dbReference type="AlphaFoldDB" id="A0A3M7TEV8"/>
<dbReference type="InterPro" id="IPR026444">
    <property type="entry name" value="Secre_tail"/>
</dbReference>
<dbReference type="InterPro" id="IPR024079">
    <property type="entry name" value="MetalloPept_cat_dom_sf"/>
</dbReference>
<dbReference type="Pfam" id="PF18962">
    <property type="entry name" value="Por_Secre_tail"/>
    <property type="match status" value="1"/>
</dbReference>
<accession>A0A3M7TEV8</accession>
<comment type="caution">
    <text evidence="3">The sequence shown here is derived from an EMBL/GenBank/DDBJ whole genome shotgun (WGS) entry which is preliminary data.</text>
</comment>
<proteinExistence type="predicted"/>
<evidence type="ECO:0000256" key="1">
    <source>
        <dbReference type="ARBA" id="ARBA00022729"/>
    </source>
</evidence>
<gene>
    <name evidence="3" type="ORF">D1631_05455</name>
</gene>
<dbReference type="Gene3D" id="3.40.390.10">
    <property type="entry name" value="Collagenase (Catalytic Domain)"/>
    <property type="match status" value="1"/>
</dbReference>
<feature type="domain" description="Secretion system C-terminal sorting" evidence="2">
    <location>
        <begin position="392"/>
        <end position="458"/>
    </location>
</feature>
<dbReference type="GO" id="GO:0008237">
    <property type="term" value="F:metallopeptidase activity"/>
    <property type="evidence" value="ECO:0007669"/>
    <property type="project" value="InterPro"/>
</dbReference>
<evidence type="ECO:0000313" key="3">
    <source>
        <dbReference type="EMBL" id="RNA61417.1"/>
    </source>
</evidence>
<evidence type="ECO:0000259" key="2">
    <source>
        <dbReference type="Pfam" id="PF18962"/>
    </source>
</evidence>